<accession>A0A409WNX9</accession>
<reference evidence="1 2" key="1">
    <citation type="journal article" date="2018" name="Evol. Lett.">
        <title>Horizontal gene cluster transfer increased hallucinogenic mushroom diversity.</title>
        <authorList>
            <person name="Reynolds H.T."/>
            <person name="Vijayakumar V."/>
            <person name="Gluck-Thaler E."/>
            <person name="Korotkin H.B."/>
            <person name="Matheny P.B."/>
            <person name="Slot J.C."/>
        </authorList>
    </citation>
    <scope>NUCLEOTIDE SEQUENCE [LARGE SCALE GENOMIC DNA]</scope>
    <source>
        <strain evidence="1 2">2631</strain>
    </source>
</reference>
<proteinExistence type="predicted"/>
<name>A0A409WNX9_PSICY</name>
<keyword evidence="2" id="KW-1185">Reference proteome</keyword>
<organism evidence="1 2">
    <name type="scientific">Psilocybe cyanescens</name>
    <dbReference type="NCBI Taxonomy" id="93625"/>
    <lineage>
        <taxon>Eukaryota</taxon>
        <taxon>Fungi</taxon>
        <taxon>Dikarya</taxon>
        <taxon>Basidiomycota</taxon>
        <taxon>Agaricomycotina</taxon>
        <taxon>Agaricomycetes</taxon>
        <taxon>Agaricomycetidae</taxon>
        <taxon>Agaricales</taxon>
        <taxon>Agaricineae</taxon>
        <taxon>Strophariaceae</taxon>
        <taxon>Psilocybe</taxon>
    </lineage>
</organism>
<protein>
    <submittedName>
        <fullName evidence="1">Uncharacterized protein</fullName>
    </submittedName>
</protein>
<dbReference type="EMBL" id="NHYD01003342">
    <property type="protein sequence ID" value="PPQ80215.1"/>
    <property type="molecule type" value="Genomic_DNA"/>
</dbReference>
<dbReference type="InParanoid" id="A0A409WNX9"/>
<sequence>MSQDVSRHSSTSYNIKYPVSSLAERIFKYIKQADHDYPVFLKMNFERLSPQTLTIYLSPSNFTSEPRDEHEMLLEEAYKSTLSVPETNERGNGREDSIGAAAIPFEDSRWAWFQNLYEANADKLPKLRAEFYNAYDHIEVVEYLNSMGQLEERSIKNFQMFSQIYSYATPVVQDHATQVENENEKAFFKLLLESAAIIKICKVLSTSVAPDKRMKLELPLVYHLRDLVDALTEDVRKFLVDVKEYHSKRSTYRFSKAYSYREQVSLWIFKFESHRKIFQTALALYLSLGTACVDIDERLAFAFKLFPQLKHAEERSQIAGSLNEIFLQNVSTVESGSASTRSSYTTAGETLRSFSTSSLSHDQNHTTYSVASSRTSESDYGLYYRRMALSQIFGDSTGVWMGLNWGSGVFSGGESISSTTDVG</sequence>
<comment type="caution">
    <text evidence="1">The sequence shown here is derived from an EMBL/GenBank/DDBJ whole genome shotgun (WGS) entry which is preliminary data.</text>
</comment>
<evidence type="ECO:0000313" key="1">
    <source>
        <dbReference type="EMBL" id="PPQ80215.1"/>
    </source>
</evidence>
<dbReference type="Proteomes" id="UP000283269">
    <property type="component" value="Unassembled WGS sequence"/>
</dbReference>
<evidence type="ECO:0000313" key="2">
    <source>
        <dbReference type="Proteomes" id="UP000283269"/>
    </source>
</evidence>
<gene>
    <name evidence="1" type="ORF">CVT25_003568</name>
</gene>
<dbReference type="AlphaFoldDB" id="A0A409WNX9"/>